<feature type="compositionally biased region" description="Polar residues" evidence="1">
    <location>
        <begin position="170"/>
        <end position="187"/>
    </location>
</feature>
<feature type="compositionally biased region" description="Polar residues" evidence="1">
    <location>
        <begin position="789"/>
        <end position="800"/>
    </location>
</feature>
<feature type="compositionally biased region" description="Polar residues" evidence="1">
    <location>
        <begin position="240"/>
        <end position="266"/>
    </location>
</feature>
<feature type="region of interest" description="Disordered" evidence="1">
    <location>
        <begin position="153"/>
        <end position="502"/>
    </location>
</feature>
<feature type="signal peptide" evidence="2">
    <location>
        <begin position="1"/>
        <end position="27"/>
    </location>
</feature>
<dbReference type="AlphaFoldDB" id="A0AAV4MP30"/>
<name>A0AAV4MP30_CAEEX</name>
<feature type="chain" id="PRO_5043517529" evidence="2">
    <location>
        <begin position="28"/>
        <end position="951"/>
    </location>
</feature>
<feature type="compositionally biased region" description="Low complexity" evidence="1">
    <location>
        <begin position="415"/>
        <end position="463"/>
    </location>
</feature>
<feature type="compositionally biased region" description="Polar residues" evidence="1">
    <location>
        <begin position="734"/>
        <end position="748"/>
    </location>
</feature>
<feature type="compositionally biased region" description="Low complexity" evidence="1">
    <location>
        <begin position="275"/>
        <end position="292"/>
    </location>
</feature>
<feature type="compositionally biased region" description="Low complexity" evidence="1">
    <location>
        <begin position="226"/>
        <end position="239"/>
    </location>
</feature>
<organism evidence="3 4">
    <name type="scientific">Caerostris extrusa</name>
    <name type="common">Bark spider</name>
    <name type="synonym">Caerostris bankana</name>
    <dbReference type="NCBI Taxonomy" id="172846"/>
    <lineage>
        <taxon>Eukaryota</taxon>
        <taxon>Metazoa</taxon>
        <taxon>Ecdysozoa</taxon>
        <taxon>Arthropoda</taxon>
        <taxon>Chelicerata</taxon>
        <taxon>Arachnida</taxon>
        <taxon>Araneae</taxon>
        <taxon>Araneomorphae</taxon>
        <taxon>Entelegynae</taxon>
        <taxon>Araneoidea</taxon>
        <taxon>Araneidae</taxon>
        <taxon>Caerostris</taxon>
    </lineage>
</organism>
<feature type="compositionally biased region" description="Acidic residues" evidence="1">
    <location>
        <begin position="489"/>
        <end position="500"/>
    </location>
</feature>
<feature type="compositionally biased region" description="Polar residues" evidence="1">
    <location>
        <begin position="360"/>
        <end position="384"/>
    </location>
</feature>
<accession>A0AAV4MP30</accession>
<keyword evidence="4" id="KW-1185">Reference proteome</keyword>
<feature type="region of interest" description="Disordered" evidence="1">
    <location>
        <begin position="730"/>
        <end position="951"/>
    </location>
</feature>
<feature type="compositionally biased region" description="Low complexity" evidence="1">
    <location>
        <begin position="626"/>
        <end position="637"/>
    </location>
</feature>
<reference evidence="3 4" key="1">
    <citation type="submission" date="2021-06" db="EMBL/GenBank/DDBJ databases">
        <title>Caerostris extrusa draft genome.</title>
        <authorList>
            <person name="Kono N."/>
            <person name="Arakawa K."/>
        </authorList>
    </citation>
    <scope>NUCLEOTIDE SEQUENCE [LARGE SCALE GENOMIC DNA]</scope>
</reference>
<gene>
    <name evidence="3" type="ORF">CEXT_150021</name>
</gene>
<feature type="compositionally biased region" description="Polar residues" evidence="1">
    <location>
        <begin position="763"/>
        <end position="773"/>
    </location>
</feature>
<feature type="compositionally biased region" description="Low complexity" evidence="1">
    <location>
        <begin position="471"/>
        <end position="485"/>
    </location>
</feature>
<feature type="region of interest" description="Disordered" evidence="1">
    <location>
        <begin position="620"/>
        <end position="643"/>
    </location>
</feature>
<evidence type="ECO:0000256" key="2">
    <source>
        <dbReference type="SAM" id="SignalP"/>
    </source>
</evidence>
<evidence type="ECO:0000256" key="1">
    <source>
        <dbReference type="SAM" id="MobiDB-lite"/>
    </source>
</evidence>
<evidence type="ECO:0000313" key="3">
    <source>
        <dbReference type="EMBL" id="GIX74139.1"/>
    </source>
</evidence>
<feature type="compositionally biased region" description="Low complexity" evidence="1">
    <location>
        <begin position="922"/>
        <end position="951"/>
    </location>
</feature>
<feature type="compositionally biased region" description="Polar residues" evidence="1">
    <location>
        <begin position="844"/>
        <end position="880"/>
    </location>
</feature>
<dbReference type="EMBL" id="BPLR01002475">
    <property type="protein sequence ID" value="GIX74139.1"/>
    <property type="molecule type" value="Genomic_DNA"/>
</dbReference>
<proteinExistence type="predicted"/>
<protein>
    <submittedName>
        <fullName evidence="3">Uncharacterized protein</fullName>
    </submittedName>
</protein>
<feature type="compositionally biased region" description="Low complexity" evidence="1">
    <location>
        <begin position="886"/>
        <end position="912"/>
    </location>
</feature>
<comment type="caution">
    <text evidence="3">The sequence shown here is derived from an EMBL/GenBank/DDBJ whole genome shotgun (WGS) entry which is preliminary data.</text>
</comment>
<keyword evidence="2" id="KW-0732">Signal</keyword>
<dbReference type="Proteomes" id="UP001054945">
    <property type="component" value="Unassembled WGS sequence"/>
</dbReference>
<evidence type="ECO:0000313" key="4">
    <source>
        <dbReference type="Proteomes" id="UP001054945"/>
    </source>
</evidence>
<sequence>MNRKKVSTSVVAFLFALVAQHVLPIRGQDECLWCDKRSEGRFLNCLYVEMSNNPALYSLPLSNFDDMKHGISYISDTNMGAPVSVKWKMMDEVMVEEVQKIAKAASYTGQISYAASLDVVSGITGHCYSDITKRNTQSVIDDIKKIIVDIDTKSDTPTDNVPDVAPNDPTPQFGNPNPPAVNNFQSPYQPPISPSNSFGPSSIPGAPNGYGNVPGTQGNPQYDDYNPLPHNAPLNNPSPQYGSDYNYNPSIPSYGPQSQWGNTDSQPGDDYPQSYNPQPQPGDDYPQPYNPQSQSGDDYPQPDNPQSQPGDDYPQPDNPQSQPGDDYPQPDNPQSQPGDDYPQPDNPQSQPGDDYPQPDNPQSQENNPSSGFDSPFQGQESADNSGMKVPSSENASPNSGLPLVAPPISGSPNEGQSNPSIQNSPSQSDSSSNNDQSKSKGNSSESDTTKATTASPQTTPAQQENSQPLDKNSSNISTTPSPNSKSSEDGEENEKPEEESCETKFKTALFDKFVDDPRFSSVFGKVRLLSAKSQAEKITEGGFKKCKIQQHYDEFSKLFKFESRTLTPKSSTKDYAELFTKVLTILSTRNHLMEEDCDKFGIDIADCILNELPGVPVTTTEAPMASTTDSSTTPNSPQVTTDKGDAIDKAISDTLSEFEANINIEKLYLSAKNCNSPSGFDFDRFGSKMDSVFNDLQKNHPDWSVEECEDKTKSLAIIALTQALQDHAVDVDGDSQNDSPPPNQSDSAVDQPVENGSPESDFGSPSSNNNDQANIPAGDSPFYDYDPAGQSQNDPPFQSNNPPPDYGPYHDYDTPGPMNSQPYPRSQSSGFNPYNGPSPDYQANPGNMYNPNVPNRNVQNASFQPGNPPSNYGSDFQQPGSMIPRSNNQNNNFNSQNYPNYNPTNVNNQPYQSAPINNFGQSPNPGYNSNYPNRNMQNPPFQPGNNPNNYG</sequence>
<feature type="compositionally biased region" description="Polar residues" evidence="1">
    <location>
        <begin position="818"/>
        <end position="832"/>
    </location>
</feature>